<dbReference type="RefSeq" id="WP_307518467.1">
    <property type="nucleotide sequence ID" value="NZ_JAUSZI010000002.1"/>
</dbReference>
<evidence type="ECO:0000313" key="4">
    <source>
        <dbReference type="Proteomes" id="UP001230328"/>
    </source>
</evidence>
<accession>A0ABU0SIX6</accession>
<evidence type="ECO:0008006" key="5">
    <source>
        <dbReference type="Google" id="ProtNLM"/>
    </source>
</evidence>
<evidence type="ECO:0000313" key="3">
    <source>
        <dbReference type="EMBL" id="MDQ1023438.1"/>
    </source>
</evidence>
<comment type="caution">
    <text evidence="3">The sequence shown here is derived from an EMBL/GenBank/DDBJ whole genome shotgun (WGS) entry which is preliminary data.</text>
</comment>
<keyword evidence="4" id="KW-1185">Reference proteome</keyword>
<feature type="compositionally biased region" description="Low complexity" evidence="1">
    <location>
        <begin position="31"/>
        <end position="46"/>
    </location>
</feature>
<gene>
    <name evidence="3" type="ORF">QF035_001020</name>
</gene>
<feature type="signal peptide" evidence="2">
    <location>
        <begin position="1"/>
        <end position="20"/>
    </location>
</feature>
<proteinExistence type="predicted"/>
<sequence>MRNGRVLRAAAVLGALVVWATGCSDGDDEASGSSAPPTVSAPASVGTPSSSPSKPAYYDNDDNVLMAKGDCYGPPRGDEQGHAVEMPCDDPDAIGKVLKRVEKKTTVYTYIDCSDSTDDVLGISGDPGWEVAGSRDYLKYVAGVGYACVRNLKAPHPGEPGQGGMEIRVGDCLEASDTGDKYEEVPCEGEVLPDVKVIGEPDLDNNCPRKDDTQLTEESILNVAGLGGGPVYCARAFAEL</sequence>
<protein>
    <recommendedName>
        <fullName evidence="5">Lipoprotein</fullName>
    </recommendedName>
</protein>
<evidence type="ECO:0000256" key="2">
    <source>
        <dbReference type="SAM" id="SignalP"/>
    </source>
</evidence>
<feature type="region of interest" description="Disordered" evidence="1">
    <location>
        <begin position="26"/>
        <end position="59"/>
    </location>
</feature>
<feature type="chain" id="PRO_5045173876" description="Lipoprotein" evidence="2">
    <location>
        <begin position="21"/>
        <end position="240"/>
    </location>
</feature>
<organism evidence="3 4">
    <name type="scientific">Streptomyces umbrinus</name>
    <dbReference type="NCBI Taxonomy" id="67370"/>
    <lineage>
        <taxon>Bacteria</taxon>
        <taxon>Bacillati</taxon>
        <taxon>Actinomycetota</taxon>
        <taxon>Actinomycetes</taxon>
        <taxon>Kitasatosporales</taxon>
        <taxon>Streptomycetaceae</taxon>
        <taxon>Streptomyces</taxon>
        <taxon>Streptomyces phaeochromogenes group</taxon>
    </lineage>
</organism>
<dbReference type="Proteomes" id="UP001230328">
    <property type="component" value="Unassembled WGS sequence"/>
</dbReference>
<dbReference type="PROSITE" id="PS51257">
    <property type="entry name" value="PROKAR_LIPOPROTEIN"/>
    <property type="match status" value="1"/>
</dbReference>
<keyword evidence="2" id="KW-0732">Signal</keyword>
<name>A0ABU0SIX6_9ACTN</name>
<reference evidence="3 4" key="1">
    <citation type="submission" date="2023-07" db="EMBL/GenBank/DDBJ databases">
        <title>Comparative genomics of wheat-associated soil bacteria to identify genetic determinants of phenazine resistance.</title>
        <authorList>
            <person name="Mouncey N."/>
        </authorList>
    </citation>
    <scope>NUCLEOTIDE SEQUENCE [LARGE SCALE GENOMIC DNA]</scope>
    <source>
        <strain evidence="3 4">V2I4</strain>
    </source>
</reference>
<evidence type="ECO:0000256" key="1">
    <source>
        <dbReference type="SAM" id="MobiDB-lite"/>
    </source>
</evidence>
<dbReference type="EMBL" id="JAUSZI010000002">
    <property type="protein sequence ID" value="MDQ1023438.1"/>
    <property type="molecule type" value="Genomic_DNA"/>
</dbReference>